<dbReference type="RefSeq" id="WP_317545127.1">
    <property type="nucleotide sequence ID" value="NZ_JAWLKB010000021.1"/>
</dbReference>
<keyword evidence="2" id="KW-1185">Reference proteome</keyword>
<dbReference type="Proteomes" id="UP001185927">
    <property type="component" value="Unassembled WGS sequence"/>
</dbReference>
<gene>
    <name evidence="1" type="ORF">R3Q16_28980</name>
</gene>
<evidence type="ECO:0000313" key="1">
    <source>
        <dbReference type="EMBL" id="MDV6270670.1"/>
    </source>
</evidence>
<evidence type="ECO:0000313" key="2">
    <source>
        <dbReference type="Proteomes" id="UP001185927"/>
    </source>
</evidence>
<dbReference type="EMBL" id="JAWLKB010000021">
    <property type="protein sequence ID" value="MDV6270670.1"/>
    <property type="molecule type" value="Genomic_DNA"/>
</dbReference>
<reference evidence="1 2" key="1">
    <citation type="submission" date="2023-10" db="EMBL/GenBank/DDBJ databases">
        <title>Development of a sustainable strategy for remediation of hydrocarbon-contaminated territories based on the waste exchange concept.</title>
        <authorList>
            <person name="Krivoruchko A."/>
        </authorList>
    </citation>
    <scope>NUCLEOTIDE SEQUENCE [LARGE SCALE GENOMIC DNA]</scope>
    <source>
        <strain evidence="1 2">IEGM 1203</strain>
    </source>
</reference>
<protein>
    <submittedName>
        <fullName evidence="1">Uncharacterized protein</fullName>
    </submittedName>
</protein>
<name>A0ABU4C2E7_RHOGO</name>
<sequence>MYVFGSDFGARWDVRFTFEPSPELQEVLLTVIARISRDTLRFDGMREFDPGVWRIDIRRDVVPVPGLVLSLGVNNQDGSGFGISSGLDTLAATIDFAHNFQDFDEWLQWPTLPGGGHLDPGIVDGEATWMLRGEVVAPIGQLTKYLDRLDH</sequence>
<comment type="caution">
    <text evidence="1">The sequence shown here is derived from an EMBL/GenBank/DDBJ whole genome shotgun (WGS) entry which is preliminary data.</text>
</comment>
<proteinExistence type="predicted"/>
<organism evidence="1 2">
    <name type="scientific">Rhodococcus globerulus</name>
    <dbReference type="NCBI Taxonomy" id="33008"/>
    <lineage>
        <taxon>Bacteria</taxon>
        <taxon>Bacillati</taxon>
        <taxon>Actinomycetota</taxon>
        <taxon>Actinomycetes</taxon>
        <taxon>Mycobacteriales</taxon>
        <taxon>Nocardiaceae</taxon>
        <taxon>Rhodococcus</taxon>
    </lineage>
</organism>
<accession>A0ABU4C2E7</accession>